<accession>X1KZY1</accession>
<reference evidence="1" key="1">
    <citation type="journal article" date="2014" name="Front. Microbiol.">
        <title>High frequency of phylogenetically diverse reductive dehalogenase-homologous genes in deep subseafloor sedimentary metagenomes.</title>
        <authorList>
            <person name="Kawai M."/>
            <person name="Futagami T."/>
            <person name="Toyoda A."/>
            <person name="Takaki Y."/>
            <person name="Nishi S."/>
            <person name="Hori S."/>
            <person name="Arai W."/>
            <person name="Tsubouchi T."/>
            <person name="Morono Y."/>
            <person name="Uchiyama I."/>
            <person name="Ito T."/>
            <person name="Fujiyama A."/>
            <person name="Inagaki F."/>
            <person name="Takami H."/>
        </authorList>
    </citation>
    <scope>NUCLEOTIDE SEQUENCE</scope>
    <source>
        <strain evidence="1">Expedition CK06-06</strain>
    </source>
</reference>
<feature type="non-terminal residue" evidence="1">
    <location>
        <position position="1"/>
    </location>
</feature>
<gene>
    <name evidence="1" type="ORF">S03H2_70662</name>
</gene>
<dbReference type="Gene3D" id="3.90.25.10">
    <property type="entry name" value="UDP-galactose 4-epimerase, domain 1"/>
    <property type="match status" value="1"/>
</dbReference>
<dbReference type="EMBL" id="BARU01047028">
    <property type="protein sequence ID" value="GAH95754.1"/>
    <property type="molecule type" value="Genomic_DNA"/>
</dbReference>
<dbReference type="AlphaFoldDB" id="X1KZY1"/>
<proteinExistence type="predicted"/>
<comment type="caution">
    <text evidence="1">The sequence shown here is derived from an EMBL/GenBank/DDBJ whole genome shotgun (WGS) entry which is preliminary data.</text>
</comment>
<name>X1KZY1_9ZZZZ</name>
<protein>
    <submittedName>
        <fullName evidence="1">Uncharacterized protein</fullName>
    </submittedName>
</protein>
<evidence type="ECO:0000313" key="1">
    <source>
        <dbReference type="EMBL" id="GAH95754.1"/>
    </source>
</evidence>
<organism evidence="1">
    <name type="scientific">marine sediment metagenome</name>
    <dbReference type="NCBI Taxonomy" id="412755"/>
    <lineage>
        <taxon>unclassified sequences</taxon>
        <taxon>metagenomes</taxon>
        <taxon>ecological metagenomes</taxon>
    </lineage>
</organism>
<sequence>VKEMRKHWGRIDFQLTDDEKNLHEANWLKLDCSKAHAELGWRPV</sequence>